<organism evidence="1 2">
    <name type="scientific">Pedobacter cryoconitis</name>
    <dbReference type="NCBI Taxonomy" id="188932"/>
    <lineage>
        <taxon>Bacteria</taxon>
        <taxon>Pseudomonadati</taxon>
        <taxon>Bacteroidota</taxon>
        <taxon>Sphingobacteriia</taxon>
        <taxon>Sphingobacteriales</taxon>
        <taxon>Sphingobacteriaceae</taxon>
        <taxon>Pedobacter</taxon>
    </lineage>
</organism>
<comment type="caution">
    <text evidence="1">The sequence shown here is derived from an EMBL/GenBank/DDBJ whole genome shotgun (WGS) entry which is preliminary data.</text>
</comment>
<proteinExistence type="predicted"/>
<sequence length="85" mass="9219">MARCWYAFGGTGDPTLAGNYRLLHQTPGCLDGTQICAIYAMGCGTVPVSPLSTNIVKYIHDGLSNLVAEPQLPIFSKLFVYLRNP</sequence>
<dbReference type="EMBL" id="JACHCC010000010">
    <property type="protein sequence ID" value="MBB6501600.1"/>
    <property type="molecule type" value="Genomic_DNA"/>
</dbReference>
<protein>
    <submittedName>
        <fullName evidence="1">Uncharacterized protein</fullName>
    </submittedName>
</protein>
<reference evidence="1 2" key="1">
    <citation type="submission" date="2020-08" db="EMBL/GenBank/DDBJ databases">
        <title>Genomic Encyclopedia of Type Strains, Phase IV (KMG-V): Genome sequencing to study the core and pangenomes of soil and plant-associated prokaryotes.</title>
        <authorList>
            <person name="Whitman W."/>
        </authorList>
    </citation>
    <scope>NUCLEOTIDE SEQUENCE [LARGE SCALE GENOMIC DNA]</scope>
    <source>
        <strain evidence="1 2">M2T3</strain>
    </source>
</reference>
<dbReference type="AlphaFoldDB" id="A0A7X0J686"/>
<name>A0A7X0J686_9SPHI</name>
<evidence type="ECO:0000313" key="1">
    <source>
        <dbReference type="EMBL" id="MBB6501600.1"/>
    </source>
</evidence>
<evidence type="ECO:0000313" key="2">
    <source>
        <dbReference type="Proteomes" id="UP000521017"/>
    </source>
</evidence>
<accession>A0A7X0J686</accession>
<dbReference type="Proteomes" id="UP000521017">
    <property type="component" value="Unassembled WGS sequence"/>
</dbReference>
<gene>
    <name evidence="1" type="ORF">HDF25_003775</name>
</gene>